<keyword evidence="5" id="KW-1185">Reference proteome</keyword>
<dbReference type="InterPro" id="IPR000182">
    <property type="entry name" value="GNAT_dom"/>
</dbReference>
<protein>
    <submittedName>
        <fullName evidence="4">GNAT family N-acetyltransferase</fullName>
    </submittedName>
</protein>
<dbReference type="KEGG" id="nps:KRR39_11350"/>
<name>A0A975T2E8_9ACTN</name>
<dbReference type="CDD" id="cd04301">
    <property type="entry name" value="NAT_SF"/>
    <property type="match status" value="1"/>
</dbReference>
<accession>A0A975T2E8</accession>
<sequence>MFRCAVSLSDAAPGDAAALVEVWGALAERPHQDQATAHATQEAAAAIARIAADPDQRLVVARIDDAVAGAVHLMRAPLSPVHSDTAIYVMHLHVIESFRRHGVGRALLEATVTWAEEKDTEHVIAAASVASRDANRYMARLGLSQIAVVRGATVPALRAKLPVEPPAAARVGTRSHRNVGAVLAQRRSLRRSQARPS</sequence>
<evidence type="ECO:0000313" key="5">
    <source>
        <dbReference type="Proteomes" id="UP000683575"/>
    </source>
</evidence>
<organism evidence="4 5">
    <name type="scientific">Nocardioides panacis</name>
    <dbReference type="NCBI Taxonomy" id="2849501"/>
    <lineage>
        <taxon>Bacteria</taxon>
        <taxon>Bacillati</taxon>
        <taxon>Actinomycetota</taxon>
        <taxon>Actinomycetes</taxon>
        <taxon>Propionibacteriales</taxon>
        <taxon>Nocardioidaceae</taxon>
        <taxon>Nocardioides</taxon>
    </lineage>
</organism>
<evidence type="ECO:0000256" key="1">
    <source>
        <dbReference type="ARBA" id="ARBA00022679"/>
    </source>
</evidence>
<reference evidence="4" key="1">
    <citation type="submission" date="2021-06" db="EMBL/GenBank/DDBJ databases">
        <title>Complete genome sequence of Nocardioides sp. G188.</title>
        <authorList>
            <person name="Im W.-T."/>
        </authorList>
    </citation>
    <scope>NUCLEOTIDE SEQUENCE</scope>
    <source>
        <strain evidence="4">G188</strain>
    </source>
</reference>
<dbReference type="GO" id="GO:0016747">
    <property type="term" value="F:acyltransferase activity, transferring groups other than amino-acyl groups"/>
    <property type="evidence" value="ECO:0007669"/>
    <property type="project" value="InterPro"/>
</dbReference>
<evidence type="ECO:0000313" key="4">
    <source>
        <dbReference type="EMBL" id="QWZ10261.1"/>
    </source>
</evidence>
<gene>
    <name evidence="4" type="ORF">KRR39_11350</name>
</gene>
<dbReference type="PROSITE" id="PS51186">
    <property type="entry name" value="GNAT"/>
    <property type="match status" value="1"/>
</dbReference>
<dbReference type="EMBL" id="CP077062">
    <property type="protein sequence ID" value="QWZ10261.1"/>
    <property type="molecule type" value="Genomic_DNA"/>
</dbReference>
<evidence type="ECO:0000259" key="3">
    <source>
        <dbReference type="PROSITE" id="PS51186"/>
    </source>
</evidence>
<dbReference type="Proteomes" id="UP000683575">
    <property type="component" value="Chromosome"/>
</dbReference>
<dbReference type="Pfam" id="PF00583">
    <property type="entry name" value="Acetyltransf_1"/>
    <property type="match status" value="1"/>
</dbReference>
<keyword evidence="2" id="KW-0012">Acyltransferase</keyword>
<dbReference type="RefSeq" id="WP_216942107.1">
    <property type="nucleotide sequence ID" value="NZ_CP077062.1"/>
</dbReference>
<dbReference type="InterPro" id="IPR050832">
    <property type="entry name" value="Bact_Acetyltransf"/>
</dbReference>
<dbReference type="PANTHER" id="PTHR43877">
    <property type="entry name" value="AMINOALKYLPHOSPHONATE N-ACETYLTRANSFERASE-RELATED-RELATED"/>
    <property type="match status" value="1"/>
</dbReference>
<keyword evidence="1" id="KW-0808">Transferase</keyword>
<evidence type="ECO:0000256" key="2">
    <source>
        <dbReference type="ARBA" id="ARBA00023315"/>
    </source>
</evidence>
<proteinExistence type="predicted"/>
<dbReference type="AlphaFoldDB" id="A0A975T2E8"/>
<feature type="domain" description="N-acetyltransferase" evidence="3">
    <location>
        <begin position="6"/>
        <end position="164"/>
    </location>
</feature>